<comment type="pathway">
    <text evidence="1">Protein modification; protein ubiquitination.</text>
</comment>
<feature type="compositionally biased region" description="Low complexity" evidence="4">
    <location>
        <begin position="506"/>
        <end position="521"/>
    </location>
</feature>
<gene>
    <name evidence="6" type="ORF">MUK42_14324</name>
</gene>
<feature type="compositionally biased region" description="Polar residues" evidence="4">
    <location>
        <begin position="545"/>
        <end position="563"/>
    </location>
</feature>
<dbReference type="Pfam" id="PF03000">
    <property type="entry name" value="NPH3"/>
    <property type="match status" value="1"/>
</dbReference>
<evidence type="ECO:0000313" key="7">
    <source>
        <dbReference type="Proteomes" id="UP001055439"/>
    </source>
</evidence>
<dbReference type="InterPro" id="IPR043454">
    <property type="entry name" value="NPH3/RPT2-like"/>
</dbReference>
<name>A0A9E7LBM1_9LILI</name>
<evidence type="ECO:0000313" key="6">
    <source>
        <dbReference type="EMBL" id="URE44689.1"/>
    </source>
</evidence>
<dbReference type="PANTHER" id="PTHR32370">
    <property type="entry name" value="OS12G0117600 PROTEIN"/>
    <property type="match status" value="1"/>
</dbReference>
<feature type="region of interest" description="Disordered" evidence="4">
    <location>
        <begin position="506"/>
        <end position="530"/>
    </location>
</feature>
<evidence type="ECO:0000256" key="3">
    <source>
        <dbReference type="PROSITE-ProRule" id="PRU00982"/>
    </source>
</evidence>
<dbReference type="Proteomes" id="UP001055439">
    <property type="component" value="Chromosome 9"/>
</dbReference>
<sequence>MWAGKEASWSTASSAEQAWEDACWKPSRSMFQVLCPVSLRSFSEERFFVDQSTMQFPLLSKSSRMQKLVTTNNDDNLGEIHIPDIPGGPAAFEICVKFCYGMTVILNAYNVVSARCAAEYLEMHETVEKGNLIYKIEVLLSSSIFHAWKDSIIALRTMKSLLPWSEDLKLVSNCIDSIASKASVHPSKVEWSYTYNQKKVPSENSLDPLWNGIIKEQSVPMDWWVEDLCELEIDFYKKIIVAIKAKRRVSCEVIGEALKAYTFRWLSNLGTASMNSAIDAAKYQSILQTIIWLLPAEKGSVSCRFLFKLLGAIILMDGGERSMKELIKQIGHHLEYASVSDLLIPVMPGQNTIYDIDTVTSIVKEFLMQHSITSQPSPNDTEETETMNLALVSDSSKMAVAKLIDGYLAEVAKDPNLLCSKFTDLAGLISSKSRPVHDGLYHAIDIYLKEHPSLSKSDKKKLCGLLDSKKLSAEICIHAVQNERLPLRLVVQILFFEQMRESSACSGRAESGGSYGSSRSGITTNAEDEWDGMPTAEVLGSFKSTKLTHGTGGSQRNSGSSDTTKSEGHDKSGNAKAKGIKMPRKMLGELLSSKRQNWGEQ</sequence>
<dbReference type="EMBL" id="CP097511">
    <property type="protein sequence ID" value="URE44689.1"/>
    <property type="molecule type" value="Genomic_DNA"/>
</dbReference>
<dbReference type="SUPFAM" id="SSF54695">
    <property type="entry name" value="POZ domain"/>
    <property type="match status" value="1"/>
</dbReference>
<dbReference type="InterPro" id="IPR011333">
    <property type="entry name" value="SKP1/BTB/POZ_sf"/>
</dbReference>
<evidence type="ECO:0000259" key="5">
    <source>
        <dbReference type="PROSITE" id="PS51649"/>
    </source>
</evidence>
<keyword evidence="2" id="KW-0833">Ubl conjugation pathway</keyword>
<dbReference type="InterPro" id="IPR027356">
    <property type="entry name" value="NPH3_dom"/>
</dbReference>
<dbReference type="OrthoDB" id="760218at2759"/>
<reference evidence="6" key="1">
    <citation type="submission" date="2022-05" db="EMBL/GenBank/DDBJ databases">
        <title>The Musa troglodytarum L. genome provides insights into the mechanism of non-climacteric behaviour and enrichment of carotenoids.</title>
        <authorList>
            <person name="Wang J."/>
        </authorList>
    </citation>
    <scope>NUCLEOTIDE SEQUENCE</scope>
    <source>
        <tissue evidence="6">Leaf</tissue>
    </source>
</reference>
<protein>
    <submittedName>
        <fullName evidence="6">BTB POZ domain-containing protein</fullName>
    </submittedName>
</protein>
<accession>A0A9E7LBM1</accession>
<evidence type="ECO:0000256" key="4">
    <source>
        <dbReference type="SAM" id="MobiDB-lite"/>
    </source>
</evidence>
<feature type="compositionally biased region" description="Basic and acidic residues" evidence="4">
    <location>
        <begin position="564"/>
        <end position="573"/>
    </location>
</feature>
<keyword evidence="7" id="KW-1185">Reference proteome</keyword>
<evidence type="ECO:0000256" key="2">
    <source>
        <dbReference type="ARBA" id="ARBA00022786"/>
    </source>
</evidence>
<feature type="domain" description="NPH3" evidence="5">
    <location>
        <begin position="222"/>
        <end position="500"/>
    </location>
</feature>
<evidence type="ECO:0000256" key="1">
    <source>
        <dbReference type="ARBA" id="ARBA00004906"/>
    </source>
</evidence>
<dbReference type="Gene3D" id="3.30.710.10">
    <property type="entry name" value="Potassium Channel Kv1.1, Chain A"/>
    <property type="match status" value="1"/>
</dbReference>
<organism evidence="6 7">
    <name type="scientific">Musa troglodytarum</name>
    <name type="common">fe'i banana</name>
    <dbReference type="NCBI Taxonomy" id="320322"/>
    <lineage>
        <taxon>Eukaryota</taxon>
        <taxon>Viridiplantae</taxon>
        <taxon>Streptophyta</taxon>
        <taxon>Embryophyta</taxon>
        <taxon>Tracheophyta</taxon>
        <taxon>Spermatophyta</taxon>
        <taxon>Magnoliopsida</taxon>
        <taxon>Liliopsida</taxon>
        <taxon>Zingiberales</taxon>
        <taxon>Musaceae</taxon>
        <taxon>Musa</taxon>
    </lineage>
</organism>
<dbReference type="PROSITE" id="PS51649">
    <property type="entry name" value="NPH3"/>
    <property type="match status" value="1"/>
</dbReference>
<feature type="region of interest" description="Disordered" evidence="4">
    <location>
        <begin position="545"/>
        <end position="601"/>
    </location>
</feature>
<comment type="similarity">
    <text evidence="3">Belongs to the NPH3 family.</text>
</comment>
<dbReference type="AlphaFoldDB" id="A0A9E7LBM1"/>
<proteinExistence type="inferred from homology"/>